<evidence type="ECO:0000256" key="4">
    <source>
        <dbReference type="ARBA" id="ARBA00009463"/>
    </source>
</evidence>
<dbReference type="Pfam" id="PF02737">
    <property type="entry name" value="3HCDH_N"/>
    <property type="match status" value="1"/>
</dbReference>
<dbReference type="GO" id="GO:0004300">
    <property type="term" value="F:enoyl-CoA hydratase activity"/>
    <property type="evidence" value="ECO:0007669"/>
    <property type="project" value="TreeGrafter"/>
</dbReference>
<evidence type="ECO:0000313" key="16">
    <source>
        <dbReference type="Proteomes" id="UP001185863"/>
    </source>
</evidence>
<evidence type="ECO:0000256" key="5">
    <source>
        <dbReference type="ARBA" id="ARBA00022832"/>
    </source>
</evidence>
<name>A0AAE4V4F8_9NOCA</name>
<dbReference type="AlphaFoldDB" id="A0AAE4V4F8"/>
<keyword evidence="7" id="KW-0560">Oxidoreductase</keyword>
<dbReference type="GO" id="GO:0006635">
    <property type="term" value="P:fatty acid beta-oxidation"/>
    <property type="evidence" value="ECO:0007669"/>
    <property type="project" value="UniProtKB-ARBA"/>
</dbReference>
<evidence type="ECO:0000259" key="13">
    <source>
        <dbReference type="Pfam" id="PF00725"/>
    </source>
</evidence>
<dbReference type="EMBL" id="JAWLUP010000195">
    <property type="protein sequence ID" value="MDV7268680.1"/>
    <property type="molecule type" value="Genomic_DNA"/>
</dbReference>
<dbReference type="PANTHER" id="PTHR43612:SF3">
    <property type="entry name" value="TRIFUNCTIONAL ENZYME SUBUNIT ALPHA, MITOCHONDRIAL"/>
    <property type="match status" value="1"/>
</dbReference>
<keyword evidence="5" id="KW-0276">Fatty acid metabolism</keyword>
<comment type="pathway">
    <text evidence="2">Lipid metabolism; butanoate metabolism.</text>
</comment>
<comment type="catalytic activity">
    <reaction evidence="12">
        <text>a (3S)-3-hydroxyacyl-CoA + NAD(+) = a 3-oxoacyl-CoA + NADH + H(+)</text>
        <dbReference type="Rhea" id="RHEA:22432"/>
        <dbReference type="ChEBI" id="CHEBI:15378"/>
        <dbReference type="ChEBI" id="CHEBI:57318"/>
        <dbReference type="ChEBI" id="CHEBI:57540"/>
        <dbReference type="ChEBI" id="CHEBI:57945"/>
        <dbReference type="ChEBI" id="CHEBI:90726"/>
        <dbReference type="EC" id="1.1.1.35"/>
    </reaction>
</comment>
<keyword evidence="6" id="KW-0442">Lipid degradation</keyword>
<gene>
    <name evidence="15" type="ORF">R4315_29610</name>
</gene>
<dbReference type="GO" id="GO:0070403">
    <property type="term" value="F:NAD+ binding"/>
    <property type="evidence" value="ECO:0007669"/>
    <property type="project" value="InterPro"/>
</dbReference>
<dbReference type="Gene3D" id="3.40.50.720">
    <property type="entry name" value="NAD(P)-binding Rossmann-like Domain"/>
    <property type="match status" value="1"/>
</dbReference>
<keyword evidence="9" id="KW-0443">Lipid metabolism</keyword>
<dbReference type="FunFam" id="3.40.50.720:FF:000009">
    <property type="entry name" value="Fatty oxidation complex, alpha subunit"/>
    <property type="match status" value="1"/>
</dbReference>
<evidence type="ECO:0000256" key="3">
    <source>
        <dbReference type="ARBA" id="ARBA00007005"/>
    </source>
</evidence>
<comment type="similarity">
    <text evidence="4">Belongs to the 3-hydroxyacyl-CoA dehydrogenase family.</text>
</comment>
<dbReference type="SUPFAM" id="SSF51735">
    <property type="entry name" value="NAD(P)-binding Rossmann-fold domains"/>
    <property type="match status" value="1"/>
</dbReference>
<dbReference type="FunFam" id="1.10.1040.50:FF:000005">
    <property type="entry name" value="Probable 3-hydroxyacyl-CoA dehydrogenase"/>
    <property type="match status" value="1"/>
</dbReference>
<keyword evidence="10" id="KW-0456">Lyase</keyword>
<dbReference type="InterPro" id="IPR006176">
    <property type="entry name" value="3-OHacyl-CoA_DH_NAD-bd"/>
</dbReference>
<dbReference type="InterPro" id="IPR029045">
    <property type="entry name" value="ClpP/crotonase-like_dom_sf"/>
</dbReference>
<protein>
    <submittedName>
        <fullName evidence="15">3-hydroxyacyl-CoA dehydrogenase NAD-binding domain-containing protein</fullName>
    </submittedName>
</protein>
<dbReference type="Pfam" id="PF00378">
    <property type="entry name" value="ECH_1"/>
    <property type="match status" value="1"/>
</dbReference>
<keyword evidence="8" id="KW-0520">NAD</keyword>
<dbReference type="PANTHER" id="PTHR43612">
    <property type="entry name" value="TRIFUNCTIONAL ENZYME SUBUNIT ALPHA"/>
    <property type="match status" value="1"/>
</dbReference>
<dbReference type="CDD" id="cd06558">
    <property type="entry name" value="crotonase-like"/>
    <property type="match status" value="1"/>
</dbReference>
<accession>A0AAE4V4F8</accession>
<comment type="similarity">
    <text evidence="3">In the central section; belongs to the 3-hydroxyacyl-CoA dehydrogenase family.</text>
</comment>
<dbReference type="Pfam" id="PF00725">
    <property type="entry name" value="3HCDH"/>
    <property type="match status" value="1"/>
</dbReference>
<evidence type="ECO:0000256" key="7">
    <source>
        <dbReference type="ARBA" id="ARBA00023002"/>
    </source>
</evidence>
<dbReference type="RefSeq" id="WP_317745071.1">
    <property type="nucleotide sequence ID" value="NZ_JAWLUP010000195.1"/>
</dbReference>
<comment type="caution">
    <text evidence="15">The sequence shown here is derived from an EMBL/GenBank/DDBJ whole genome shotgun (WGS) entry which is preliminary data.</text>
</comment>
<keyword evidence="11" id="KW-0511">Multifunctional enzyme</keyword>
<organism evidence="15 16">
    <name type="scientific">Rhodococcus oxybenzonivorans</name>
    <dbReference type="NCBI Taxonomy" id="1990687"/>
    <lineage>
        <taxon>Bacteria</taxon>
        <taxon>Bacillati</taxon>
        <taxon>Actinomycetota</taxon>
        <taxon>Actinomycetes</taxon>
        <taxon>Mycobacteriales</taxon>
        <taxon>Nocardiaceae</taxon>
        <taxon>Rhodococcus</taxon>
    </lineage>
</organism>
<dbReference type="InterPro" id="IPR050136">
    <property type="entry name" value="FA_oxidation_alpha_subunit"/>
</dbReference>
<dbReference type="InterPro" id="IPR006108">
    <property type="entry name" value="3HC_DH_C"/>
</dbReference>
<evidence type="ECO:0000256" key="6">
    <source>
        <dbReference type="ARBA" id="ARBA00022963"/>
    </source>
</evidence>
<dbReference type="SUPFAM" id="SSF52096">
    <property type="entry name" value="ClpP/crotonase"/>
    <property type="match status" value="1"/>
</dbReference>
<evidence type="ECO:0000256" key="11">
    <source>
        <dbReference type="ARBA" id="ARBA00023268"/>
    </source>
</evidence>
<dbReference type="Gene3D" id="1.10.1040.50">
    <property type="match status" value="1"/>
</dbReference>
<evidence type="ECO:0000313" key="15">
    <source>
        <dbReference type="EMBL" id="MDV7268680.1"/>
    </source>
</evidence>
<dbReference type="InterPro" id="IPR001753">
    <property type="entry name" value="Enoyl-CoA_hydra/iso"/>
</dbReference>
<evidence type="ECO:0000256" key="1">
    <source>
        <dbReference type="ARBA" id="ARBA00005005"/>
    </source>
</evidence>
<evidence type="ECO:0000256" key="12">
    <source>
        <dbReference type="ARBA" id="ARBA00049556"/>
    </source>
</evidence>
<reference evidence="15" key="1">
    <citation type="submission" date="2023-10" db="EMBL/GenBank/DDBJ databases">
        <title>Development of a sustainable strategy for remediation of hydrocarbon-contaminated territories based on the waste exchange concept.</title>
        <authorList>
            <person name="Krivoruchko A."/>
        </authorList>
    </citation>
    <scope>NUCLEOTIDE SEQUENCE</scope>
    <source>
        <strain evidence="15">IEGM 68</strain>
    </source>
</reference>
<proteinExistence type="inferred from homology"/>
<dbReference type="Proteomes" id="UP001185863">
    <property type="component" value="Unassembled WGS sequence"/>
</dbReference>
<dbReference type="InterPro" id="IPR036291">
    <property type="entry name" value="NAD(P)-bd_dom_sf"/>
</dbReference>
<dbReference type="InterPro" id="IPR008927">
    <property type="entry name" value="6-PGluconate_DH-like_C_sf"/>
</dbReference>
<evidence type="ECO:0000256" key="10">
    <source>
        <dbReference type="ARBA" id="ARBA00023239"/>
    </source>
</evidence>
<sequence length="716" mass="75440">MTSTDTTTETITWEQTESGVVVLTFDDPTQSVNTMTAAWSASLSAALDRLAALGPDLTGVILTSAKKTFFAGGDLGDLLATTPEQAGELTAFADGAKAMLRRLETLGVPVVAALGGSALGGGFEIALACHHRIAVDSAALRIGLPEVTLGLLPGGGGVVRTVRLLGLDVALDRVLLPGTAHRVQDALELGLIDRVVPDADLLVPAAQEWISENPGATQPWDRKAPIPGGTAYDPAVEATLPLRASTLRARHKGSPMPAQADILAAAVESTQVDFDTASAIETRYFVDLATGPISKNIIQGTFFDKQTIKSGASRPEGFPAHRANFVAVLGAGMMGAGVALSCALVGMRVALKDIDIAAAERGKDYARKVLGKQVDAGKRTREGADAILNLITPTASVADLADADLVIEAVFEDPDLKRTVFAEVLDVVAPDAVLASNTSTLPITELASELPRPDDFIGLHFFSPVDRMELIEIIVGDKTSDATLAKAFDIALQMRKTPIVVGDGRGFFTSRVILQRLVEAAAMIGEGIDPQSIEQASLQAGYPVGTLALLDELTLSLPLKIRGQFREVAQQQGAELADHPGDTVLTAMVEELGRPSRVAGGGFYEYPDGRRGSLWPGLAERFPVSGERADLTDLRDRLLFAEVLETVRCHEDGILRSTADANVGSLLGIGFPTWTGGTSQFIAGYPGGTEAFVRRAQELADAYGPRFTPPASLREG</sequence>
<evidence type="ECO:0000259" key="14">
    <source>
        <dbReference type="Pfam" id="PF02737"/>
    </source>
</evidence>
<dbReference type="SUPFAM" id="SSF48179">
    <property type="entry name" value="6-phosphogluconate dehydrogenase C-terminal domain-like"/>
    <property type="match status" value="2"/>
</dbReference>
<dbReference type="Gene3D" id="3.90.226.10">
    <property type="entry name" value="2-enoyl-CoA Hydratase, Chain A, domain 1"/>
    <property type="match status" value="1"/>
</dbReference>
<dbReference type="GO" id="GO:0016509">
    <property type="term" value="F:long-chain (3S)-3-hydroxyacyl-CoA dehydrogenase (NAD+) activity"/>
    <property type="evidence" value="ECO:0007669"/>
    <property type="project" value="TreeGrafter"/>
</dbReference>
<feature type="domain" description="3-hydroxyacyl-CoA dehydrogenase NAD binding" evidence="14">
    <location>
        <begin position="326"/>
        <end position="503"/>
    </location>
</feature>
<evidence type="ECO:0000256" key="2">
    <source>
        <dbReference type="ARBA" id="ARBA00005086"/>
    </source>
</evidence>
<evidence type="ECO:0000256" key="8">
    <source>
        <dbReference type="ARBA" id="ARBA00023027"/>
    </source>
</evidence>
<feature type="domain" description="3-hydroxyacyl-CoA dehydrogenase C-terminal" evidence="13">
    <location>
        <begin position="506"/>
        <end position="606"/>
    </location>
</feature>
<comment type="pathway">
    <text evidence="1">Lipid metabolism; fatty acid beta-oxidation.</text>
</comment>
<evidence type="ECO:0000256" key="9">
    <source>
        <dbReference type="ARBA" id="ARBA00023098"/>
    </source>
</evidence>